<evidence type="ECO:0000313" key="2">
    <source>
        <dbReference type="Proteomes" id="UP000256629"/>
    </source>
</evidence>
<protein>
    <recommendedName>
        <fullName evidence="3">Tetratricopeptide repeat protein</fullName>
    </recommendedName>
</protein>
<dbReference type="OrthoDB" id="732094at2"/>
<comment type="caution">
    <text evidence="1">The sequence shown here is derived from an EMBL/GenBank/DDBJ whole genome shotgun (WGS) entry which is preliminary data.</text>
</comment>
<dbReference type="RefSeq" id="WP_116524279.1">
    <property type="nucleotide sequence ID" value="NZ_QRDX01000005.1"/>
</dbReference>
<reference evidence="1 2" key="1">
    <citation type="submission" date="2018-07" db="EMBL/GenBank/DDBJ databases">
        <title>Genomic Encyclopedia of Type Strains, Phase III (KMG-III): the genomes of soil and plant-associated and newly described type strains.</title>
        <authorList>
            <person name="Whitman W."/>
        </authorList>
    </citation>
    <scope>NUCLEOTIDE SEQUENCE [LARGE SCALE GENOMIC DNA]</scope>
    <source>
        <strain evidence="1 2">CECT 8487</strain>
    </source>
</reference>
<dbReference type="EMBL" id="QRDX01000005">
    <property type="protein sequence ID" value="RED47919.1"/>
    <property type="molecule type" value="Genomic_DNA"/>
</dbReference>
<proteinExistence type="predicted"/>
<accession>A0A3D9HEL3</accession>
<keyword evidence="2" id="KW-1185">Reference proteome</keyword>
<dbReference type="Proteomes" id="UP000256629">
    <property type="component" value="Unassembled WGS sequence"/>
</dbReference>
<evidence type="ECO:0000313" key="1">
    <source>
        <dbReference type="EMBL" id="RED47919.1"/>
    </source>
</evidence>
<evidence type="ECO:0008006" key="3">
    <source>
        <dbReference type="Google" id="ProtNLM"/>
    </source>
</evidence>
<sequence>MNDLNAIISTFSKEEQHQFLSHLEKHNKRGDVKNITLFKLLLNDKLDSEEICIKLYGSRKNNAYHALRKRLYQSIIDFTANQSLQEESSVQIGVIKYILAARYYLQQKEYKTAFKILTKAELIAKEHHLFTILNEIYHTKIQYADSNPSIKLDELISTFNNNQKKQISEDKLNIVYAKAKHTLSAMTYKGEVIDFEAVLTNLFDEYNIDINENMSFKSLYQLMSIVSFSAFASNDYLRIEPFLLNTYNAIISYKTEEKQPFYHIQILYIIANTFFRNKRFDLSFEYLKLMHDEMLVQRKKYYNTFSLKYNLLLSLNLNFTNKQDTAINLLEPLINKKHSDIESLLDIHMSLIMFYFQKNDFKKALHIFSKFYHTDKWYIEKAGIDWILKKNLTEILLHIELKNIDLVESRILSFQRNYYKYLKATKQERAITFIELVKRFYNNPEEMTTKSFKDTVKNSFEFTNAEREDIFVMSFYAWLKSKMTKTPIYETTLEVIKKD</sequence>
<dbReference type="AlphaFoldDB" id="A0A3D9HEL3"/>
<organism evidence="1 2">
    <name type="scientific">Seonamhaeicola aphaedonensis</name>
    <dbReference type="NCBI Taxonomy" id="1461338"/>
    <lineage>
        <taxon>Bacteria</taxon>
        <taxon>Pseudomonadati</taxon>
        <taxon>Bacteroidota</taxon>
        <taxon>Flavobacteriia</taxon>
        <taxon>Flavobacteriales</taxon>
        <taxon>Flavobacteriaceae</taxon>
    </lineage>
</organism>
<name>A0A3D9HEL3_9FLAO</name>
<gene>
    <name evidence="1" type="ORF">DFQ02_105146</name>
</gene>